<evidence type="ECO:0000313" key="3">
    <source>
        <dbReference type="Proteomes" id="UP001217776"/>
    </source>
</evidence>
<dbReference type="Pfam" id="PF04326">
    <property type="entry name" value="SLFN_AlbA_2"/>
    <property type="match status" value="1"/>
</dbReference>
<organism evidence="2 3">
    <name type="scientific">Bacteroides thetaiotaomicron</name>
    <dbReference type="NCBI Taxonomy" id="818"/>
    <lineage>
        <taxon>Bacteria</taxon>
        <taxon>Pseudomonadati</taxon>
        <taxon>Bacteroidota</taxon>
        <taxon>Bacteroidia</taxon>
        <taxon>Bacteroidales</taxon>
        <taxon>Bacteroidaceae</taxon>
        <taxon>Bacteroides</taxon>
    </lineage>
</organism>
<dbReference type="SUPFAM" id="SSF46785">
    <property type="entry name" value="Winged helix' DNA-binding domain"/>
    <property type="match status" value="1"/>
</dbReference>
<dbReference type="Pfam" id="PF13412">
    <property type="entry name" value="HTH_24"/>
    <property type="match status" value="1"/>
</dbReference>
<accession>A0AAP3SJT3</accession>
<dbReference type="InterPro" id="IPR036388">
    <property type="entry name" value="WH-like_DNA-bd_sf"/>
</dbReference>
<dbReference type="Gene3D" id="3.30.565.60">
    <property type="match status" value="1"/>
</dbReference>
<sequence length="478" mass="54489">MEQERFKEILEIGETIRVEFKRCGNGIESDTYETVCSFLNRFGGDIFLGVTDSGRVVGVPENSVSSIIKNFISCVSNPDLITPTVYLEPRPLHYEGKTVIHIHINPSAEVHSYKKEIFDRVDDADVHVTGTSQIAMMYIRKQSIFTERKVFPHIKVEDLRLDLLPTIRRMAVNSANGRHIWQKTDDMELLRSAGLFGTNHETGRHGLNLAAILLLGRDDVIKDVAPAYETDALLRRINIDRYDDREIVCTNLVESYDLLMEFAQKHLPDPFYLENEQRISLRGVICREMVSNMLIHREFSSSYPAKFVIENNRIYTENANRASWSGEITPENFEPNPKNPIIASFFRNIGLADKLGSGVRNIFKYAKYYQGGHPHFFEQDVFRTSVEFESTTIKVGNATINATISDTDATINATISEEDLQMLRLIQAKPDITYTELSEQLDLHRATVARRIKSLAEKRVISRIGARKTGVWIINISL</sequence>
<dbReference type="InterPro" id="IPR038461">
    <property type="entry name" value="Schlafen_AlbA_2_dom_sf"/>
</dbReference>
<comment type="caution">
    <text evidence="2">The sequence shown here is derived from an EMBL/GenBank/DDBJ whole genome shotgun (WGS) entry which is preliminary data.</text>
</comment>
<dbReference type="InterPro" id="IPR007421">
    <property type="entry name" value="Schlafen_AlbA_2_dom"/>
</dbReference>
<dbReference type="AlphaFoldDB" id="A0AAP3SJT3"/>
<evidence type="ECO:0000259" key="1">
    <source>
        <dbReference type="Pfam" id="PF04326"/>
    </source>
</evidence>
<name>A0AAP3SJT3_BACT4</name>
<proteinExistence type="predicted"/>
<dbReference type="PANTHER" id="PTHR30595:SF6">
    <property type="entry name" value="SCHLAFEN ALBA-2 DOMAIN-CONTAINING PROTEIN"/>
    <property type="match status" value="1"/>
</dbReference>
<dbReference type="PANTHER" id="PTHR30595">
    <property type="entry name" value="GLPR-RELATED TRANSCRIPTIONAL REPRESSOR"/>
    <property type="match status" value="1"/>
</dbReference>
<dbReference type="RefSeq" id="WP_195601122.1">
    <property type="nucleotide sequence ID" value="NZ_JADNKL010000033.1"/>
</dbReference>
<protein>
    <submittedName>
        <fullName evidence="2">DNA binding domain-containing protein</fullName>
    </submittedName>
</protein>
<dbReference type="InterPro" id="IPR036390">
    <property type="entry name" value="WH_DNA-bd_sf"/>
</dbReference>
<evidence type="ECO:0000313" key="2">
    <source>
        <dbReference type="EMBL" id="MDC2237986.1"/>
    </source>
</evidence>
<dbReference type="EMBL" id="JAQNVG010000039">
    <property type="protein sequence ID" value="MDC2237986.1"/>
    <property type="molecule type" value="Genomic_DNA"/>
</dbReference>
<feature type="domain" description="Schlafen AlbA-2" evidence="1">
    <location>
        <begin position="14"/>
        <end position="128"/>
    </location>
</feature>
<dbReference type="Gene3D" id="3.30.950.30">
    <property type="entry name" value="Schlafen, AAA domain"/>
    <property type="match status" value="1"/>
</dbReference>
<dbReference type="Proteomes" id="UP001217776">
    <property type="component" value="Unassembled WGS sequence"/>
</dbReference>
<reference evidence="2" key="1">
    <citation type="submission" date="2022-10" db="EMBL/GenBank/DDBJ databases">
        <title>Human gut microbiome strain richness.</title>
        <authorList>
            <person name="Chen-Liaw A."/>
        </authorList>
    </citation>
    <scope>NUCLEOTIDE SEQUENCE</scope>
    <source>
        <strain evidence="2">1001283st1_A3_1001283B150304_161114</strain>
    </source>
</reference>
<dbReference type="InterPro" id="IPR038475">
    <property type="entry name" value="RecG_C_sf"/>
</dbReference>
<gene>
    <name evidence="2" type="ORF">PO127_19785</name>
</gene>
<dbReference type="Gene3D" id="1.10.10.10">
    <property type="entry name" value="Winged helix-like DNA-binding domain superfamily/Winged helix DNA-binding domain"/>
    <property type="match status" value="1"/>
</dbReference>